<evidence type="ECO:0000313" key="3">
    <source>
        <dbReference type="Proteomes" id="UP000319160"/>
    </source>
</evidence>
<dbReference type="STRING" id="2512241.A0A553HVR7"/>
<feature type="compositionally biased region" description="Polar residues" evidence="1">
    <location>
        <begin position="116"/>
        <end position="126"/>
    </location>
</feature>
<feature type="compositionally biased region" description="Low complexity" evidence="1">
    <location>
        <begin position="49"/>
        <end position="65"/>
    </location>
</feature>
<feature type="compositionally biased region" description="Basic and acidic residues" evidence="1">
    <location>
        <begin position="179"/>
        <end position="188"/>
    </location>
</feature>
<evidence type="ECO:0000256" key="1">
    <source>
        <dbReference type="SAM" id="MobiDB-lite"/>
    </source>
</evidence>
<proteinExistence type="predicted"/>
<feature type="region of interest" description="Disordered" evidence="1">
    <location>
        <begin position="179"/>
        <end position="205"/>
    </location>
</feature>
<dbReference type="AlphaFoldDB" id="A0A553HVR7"/>
<feature type="region of interest" description="Disordered" evidence="1">
    <location>
        <begin position="1"/>
        <end position="137"/>
    </location>
</feature>
<dbReference type="Proteomes" id="UP000319160">
    <property type="component" value="Unassembled WGS sequence"/>
</dbReference>
<sequence>MALARDEIQHSARHSADKIMHKISNRSLQSKCSHESSDDELLEVQKGNAPSTSSPATPSASPSPAILERHYAQSQRAPTPDRGKATDRNLLGGDISPGGRGSNGERRRSPSPNYRPLSQDSVSPETQPMRPSIDDLAIPMHSSHKNIAATRDLSSHIEEGGEHKAADGDLVDVDRAESVCTHEGKPTDLDFEDVNLGDSKQKVSS</sequence>
<protein>
    <submittedName>
        <fullName evidence="2">Uncharacterized protein</fullName>
    </submittedName>
</protein>
<dbReference type="EMBL" id="VFLP01000040">
    <property type="protein sequence ID" value="TRX92044.1"/>
    <property type="molecule type" value="Genomic_DNA"/>
</dbReference>
<feature type="compositionally biased region" description="Basic and acidic residues" evidence="1">
    <location>
        <begin position="1"/>
        <end position="20"/>
    </location>
</feature>
<accession>A0A553HVR7</accession>
<reference evidence="3" key="1">
    <citation type="submission" date="2019-06" db="EMBL/GenBank/DDBJ databases">
        <title>Draft genome sequence of the griseofulvin-producing fungus Xylaria cubensis strain G536.</title>
        <authorList>
            <person name="Mead M.E."/>
            <person name="Raja H.A."/>
            <person name="Steenwyk J.L."/>
            <person name="Knowles S.L."/>
            <person name="Oberlies N.H."/>
            <person name="Rokas A."/>
        </authorList>
    </citation>
    <scope>NUCLEOTIDE SEQUENCE [LARGE SCALE GENOMIC DNA]</scope>
    <source>
        <strain evidence="3">G536</strain>
    </source>
</reference>
<comment type="caution">
    <text evidence="2">The sequence shown here is derived from an EMBL/GenBank/DDBJ whole genome shotgun (WGS) entry which is preliminary data.</text>
</comment>
<dbReference type="OrthoDB" id="4718191at2759"/>
<organism evidence="2 3">
    <name type="scientific">Xylaria flabelliformis</name>
    <dbReference type="NCBI Taxonomy" id="2512241"/>
    <lineage>
        <taxon>Eukaryota</taxon>
        <taxon>Fungi</taxon>
        <taxon>Dikarya</taxon>
        <taxon>Ascomycota</taxon>
        <taxon>Pezizomycotina</taxon>
        <taxon>Sordariomycetes</taxon>
        <taxon>Xylariomycetidae</taxon>
        <taxon>Xylariales</taxon>
        <taxon>Xylariaceae</taxon>
        <taxon>Xylaria</taxon>
    </lineage>
</organism>
<evidence type="ECO:0000313" key="2">
    <source>
        <dbReference type="EMBL" id="TRX92044.1"/>
    </source>
</evidence>
<keyword evidence="3" id="KW-1185">Reference proteome</keyword>
<gene>
    <name evidence="2" type="ORF">FHL15_007141</name>
</gene>
<name>A0A553HVR7_9PEZI</name>